<accession>A0ABN2R1J8</accession>
<gene>
    <name evidence="3" type="ORF">GCM10009717_30720</name>
</gene>
<keyword evidence="4" id="KW-1185">Reference proteome</keyword>
<reference evidence="3 4" key="1">
    <citation type="journal article" date="2019" name="Int. J. Syst. Evol. Microbiol.">
        <title>The Global Catalogue of Microorganisms (GCM) 10K type strain sequencing project: providing services to taxonomists for standard genome sequencing and annotation.</title>
        <authorList>
            <consortium name="The Broad Institute Genomics Platform"/>
            <consortium name="The Broad Institute Genome Sequencing Center for Infectious Disease"/>
            <person name="Wu L."/>
            <person name="Ma J."/>
        </authorList>
    </citation>
    <scope>NUCLEOTIDE SEQUENCE [LARGE SCALE GENOMIC DNA]</scope>
    <source>
        <strain evidence="3 4">JCM 13584</strain>
    </source>
</reference>
<keyword evidence="1" id="KW-1133">Transmembrane helix</keyword>
<protein>
    <recommendedName>
        <fullName evidence="2">GGDEF domain-containing protein</fullName>
    </recommendedName>
</protein>
<feature type="transmembrane region" description="Helical" evidence="1">
    <location>
        <begin position="63"/>
        <end position="82"/>
    </location>
</feature>
<dbReference type="Pfam" id="PF00990">
    <property type="entry name" value="GGDEF"/>
    <property type="match status" value="1"/>
</dbReference>
<dbReference type="InterPro" id="IPR000160">
    <property type="entry name" value="GGDEF_dom"/>
</dbReference>
<feature type="transmembrane region" description="Helical" evidence="1">
    <location>
        <begin position="38"/>
        <end position="57"/>
    </location>
</feature>
<feature type="domain" description="GGDEF" evidence="2">
    <location>
        <begin position="254"/>
        <end position="385"/>
    </location>
</feature>
<evidence type="ECO:0000313" key="3">
    <source>
        <dbReference type="EMBL" id="GAA1961780.1"/>
    </source>
</evidence>
<dbReference type="RefSeq" id="WP_157415319.1">
    <property type="nucleotide sequence ID" value="NZ_BAAAMK010000008.1"/>
</dbReference>
<dbReference type="EMBL" id="BAAAMK010000008">
    <property type="protein sequence ID" value="GAA1961780.1"/>
    <property type="molecule type" value="Genomic_DNA"/>
</dbReference>
<feature type="transmembrane region" description="Helical" evidence="1">
    <location>
        <begin position="6"/>
        <end position="26"/>
    </location>
</feature>
<evidence type="ECO:0000259" key="2">
    <source>
        <dbReference type="PROSITE" id="PS50887"/>
    </source>
</evidence>
<proteinExistence type="predicted"/>
<dbReference type="PROSITE" id="PS50887">
    <property type="entry name" value="GGDEF"/>
    <property type="match status" value="1"/>
</dbReference>
<keyword evidence="1" id="KW-0472">Membrane</keyword>
<feature type="transmembrane region" description="Helical" evidence="1">
    <location>
        <begin position="119"/>
        <end position="137"/>
    </location>
</feature>
<dbReference type="NCBIfam" id="TIGR00254">
    <property type="entry name" value="GGDEF"/>
    <property type="match status" value="1"/>
</dbReference>
<feature type="transmembrane region" description="Helical" evidence="1">
    <location>
        <begin position="94"/>
        <end position="113"/>
    </location>
</feature>
<organism evidence="3 4">
    <name type="scientific">Agromyces allii</name>
    <dbReference type="NCBI Taxonomy" id="393607"/>
    <lineage>
        <taxon>Bacteria</taxon>
        <taxon>Bacillati</taxon>
        <taxon>Actinomycetota</taxon>
        <taxon>Actinomycetes</taxon>
        <taxon>Micrococcales</taxon>
        <taxon>Microbacteriaceae</taxon>
        <taxon>Agromyces</taxon>
    </lineage>
</organism>
<dbReference type="Gene3D" id="3.30.70.270">
    <property type="match status" value="1"/>
</dbReference>
<feature type="transmembrane region" description="Helical" evidence="1">
    <location>
        <begin position="186"/>
        <end position="209"/>
    </location>
</feature>
<evidence type="ECO:0000256" key="1">
    <source>
        <dbReference type="SAM" id="Phobius"/>
    </source>
</evidence>
<dbReference type="InterPro" id="IPR043128">
    <property type="entry name" value="Rev_trsase/Diguanyl_cyclase"/>
</dbReference>
<comment type="caution">
    <text evidence="3">The sequence shown here is derived from an EMBL/GenBank/DDBJ whole genome shotgun (WGS) entry which is preliminary data.</text>
</comment>
<dbReference type="SMART" id="SM00267">
    <property type="entry name" value="GGDEF"/>
    <property type="match status" value="1"/>
</dbReference>
<keyword evidence="1" id="KW-0812">Transmembrane</keyword>
<dbReference type="SUPFAM" id="SSF55073">
    <property type="entry name" value="Nucleotide cyclase"/>
    <property type="match status" value="1"/>
</dbReference>
<evidence type="ECO:0000313" key="4">
    <source>
        <dbReference type="Proteomes" id="UP001499954"/>
    </source>
</evidence>
<dbReference type="Proteomes" id="UP001499954">
    <property type="component" value="Unassembled WGS sequence"/>
</dbReference>
<dbReference type="InterPro" id="IPR029787">
    <property type="entry name" value="Nucleotide_cyclase"/>
</dbReference>
<feature type="transmembrane region" description="Helical" evidence="1">
    <location>
        <begin position="149"/>
        <end position="166"/>
    </location>
</feature>
<name>A0ABN2R1J8_9MICO</name>
<sequence>MTTIDPYTMQLAVITVTIVAAVMFILDTVLRTADAAGRVWTVAFLSGILASLSYATWIVSPEAWWAVAIGNGAVVLSPALLWSGARAYNGRRELAWVALVAAGAAVVAVVAQGADGGDWAGAIVMFSLIALFAALGAWETLRTPMRVHWAARGLTVIFVVVTVYYATRAAAFVVLGPDDPWFRAALGTQAAGFVLISLMVVAVVSLVVLQGERVPRTSNRRDTVPSYAPDAVLNDASFREIVEDWLERANYHDEQLVFLRIEVDELDALNTAFGRSVGNQLLTEFTEVVRRHGSPHSDIGHDGRGSLVLVAPFARLDLAVDDAEAVQRGLREHRIEAAQGLRLSASIGLAGTDRFGYDFDGLMAAARDAAASARAKGGGVVAVAD</sequence>